<dbReference type="CDD" id="cd01908">
    <property type="entry name" value="YafJ"/>
    <property type="match status" value="1"/>
</dbReference>
<dbReference type="AlphaFoldDB" id="A0A6G1IFK4"/>
<dbReference type="GO" id="GO:0008242">
    <property type="term" value="F:omega peptidase activity"/>
    <property type="evidence" value="ECO:0007669"/>
    <property type="project" value="TreeGrafter"/>
</dbReference>
<feature type="domain" description="Glutamine amidotransferase type-2" evidence="2">
    <location>
        <begin position="31"/>
        <end position="370"/>
    </location>
</feature>
<evidence type="ECO:0000259" key="2">
    <source>
        <dbReference type="PROSITE" id="PS51278"/>
    </source>
</evidence>
<dbReference type="GO" id="GO:0005737">
    <property type="term" value="C:cytoplasm"/>
    <property type="evidence" value="ECO:0007669"/>
    <property type="project" value="TreeGrafter"/>
</dbReference>
<evidence type="ECO:0000313" key="4">
    <source>
        <dbReference type="Proteomes" id="UP000799291"/>
    </source>
</evidence>
<sequence length="370" mass="41391">MCRWFAYISPIEPCLLSDVLITPANSLSKQCSSHYLPGLLPHDKDHDLPHSPDALIRMRNSLLNMDGLGLAWYTTASTSYLKRISGPRPALYKSQSPPINDFNFRSLCENTETHCVFAHIRASSGSAVTPVNSHPFVFGRHIFMHNGSISNFASIRREMTHLMSFDAYCNVLGATDSEHAAALYMTNLTNHGTKDAWQETYPLSAMLAAMTKTVVQIMQLQREKEGHARTPNSLNFCTTDGTQLLAIRFRNHATQQPPSLYWSEFAGRTLNGKYPGHPDGKDLVNEQAIWGEEDRMGKHTIVASEPTTYDEKEWHLIGRNCALTVDAEGVETEIPIEYDEGLNAVDPSVGEKKVEAVQSPKKYSFWNLTS</sequence>
<accession>A0A6G1IFK4</accession>
<dbReference type="PANTHER" id="PTHR43187">
    <property type="entry name" value="GLUTAMINE AMIDOTRANSFERASE DUG3-RELATED"/>
    <property type="match status" value="1"/>
</dbReference>
<dbReference type="InterPro" id="IPR017932">
    <property type="entry name" value="GATase_2_dom"/>
</dbReference>
<dbReference type="GO" id="GO:0006751">
    <property type="term" value="P:glutathione catabolic process"/>
    <property type="evidence" value="ECO:0007669"/>
    <property type="project" value="TreeGrafter"/>
</dbReference>
<dbReference type="Pfam" id="PF13230">
    <property type="entry name" value="GATase_4"/>
    <property type="match status" value="1"/>
</dbReference>
<reference evidence="3" key="1">
    <citation type="journal article" date="2020" name="Stud. Mycol.">
        <title>101 Dothideomycetes genomes: a test case for predicting lifestyles and emergence of pathogens.</title>
        <authorList>
            <person name="Haridas S."/>
            <person name="Albert R."/>
            <person name="Binder M."/>
            <person name="Bloem J."/>
            <person name="Labutti K."/>
            <person name="Salamov A."/>
            <person name="Andreopoulos B."/>
            <person name="Baker S."/>
            <person name="Barry K."/>
            <person name="Bills G."/>
            <person name="Bluhm B."/>
            <person name="Cannon C."/>
            <person name="Castanera R."/>
            <person name="Culley D."/>
            <person name="Daum C."/>
            <person name="Ezra D."/>
            <person name="Gonzalez J."/>
            <person name="Henrissat B."/>
            <person name="Kuo A."/>
            <person name="Liang C."/>
            <person name="Lipzen A."/>
            <person name="Lutzoni F."/>
            <person name="Magnuson J."/>
            <person name="Mondo S."/>
            <person name="Nolan M."/>
            <person name="Ohm R."/>
            <person name="Pangilinan J."/>
            <person name="Park H.-J."/>
            <person name="Ramirez L."/>
            <person name="Alfaro M."/>
            <person name="Sun H."/>
            <person name="Tritt A."/>
            <person name="Yoshinaga Y."/>
            <person name="Zwiers L.-H."/>
            <person name="Turgeon B."/>
            <person name="Goodwin S."/>
            <person name="Spatafora J."/>
            <person name="Crous P."/>
            <person name="Grigoriev I."/>
        </authorList>
    </citation>
    <scope>NUCLEOTIDE SEQUENCE</scope>
    <source>
        <strain evidence="3">CBS 122367</strain>
    </source>
</reference>
<dbReference type="FunFam" id="3.60.20.10:FF:000084">
    <property type="entry name" value="Class II glutamine amidotransferase"/>
    <property type="match status" value="1"/>
</dbReference>
<dbReference type="Proteomes" id="UP000799291">
    <property type="component" value="Unassembled WGS sequence"/>
</dbReference>
<name>A0A6G1IFK4_9PLEO</name>
<protein>
    <submittedName>
        <fullName evidence="3">N-terminal nucleophile aminohydrolase</fullName>
    </submittedName>
</protein>
<keyword evidence="4" id="KW-1185">Reference proteome</keyword>
<organism evidence="3 4">
    <name type="scientific">Lentithecium fluviatile CBS 122367</name>
    <dbReference type="NCBI Taxonomy" id="1168545"/>
    <lineage>
        <taxon>Eukaryota</taxon>
        <taxon>Fungi</taxon>
        <taxon>Dikarya</taxon>
        <taxon>Ascomycota</taxon>
        <taxon>Pezizomycotina</taxon>
        <taxon>Dothideomycetes</taxon>
        <taxon>Pleosporomycetidae</taxon>
        <taxon>Pleosporales</taxon>
        <taxon>Massarineae</taxon>
        <taxon>Lentitheciaceae</taxon>
        <taxon>Lentithecium</taxon>
    </lineage>
</organism>
<dbReference type="PANTHER" id="PTHR43187:SF1">
    <property type="entry name" value="GLUTAMINE AMIDOTRANSFERASE DUG3-RELATED"/>
    <property type="match status" value="1"/>
</dbReference>
<evidence type="ECO:0000256" key="1">
    <source>
        <dbReference type="ARBA" id="ARBA00022962"/>
    </source>
</evidence>
<keyword evidence="1" id="KW-0315">Glutamine amidotransferase</keyword>
<evidence type="ECO:0000313" key="3">
    <source>
        <dbReference type="EMBL" id="KAF2676915.1"/>
    </source>
</evidence>
<dbReference type="GO" id="GO:0061672">
    <property type="term" value="C:glutathione hydrolase complex"/>
    <property type="evidence" value="ECO:0007669"/>
    <property type="project" value="TreeGrafter"/>
</dbReference>
<dbReference type="OrthoDB" id="444432at2759"/>
<dbReference type="InterPro" id="IPR052373">
    <property type="entry name" value="Gamma-glu_amide_hydrolase"/>
</dbReference>
<keyword evidence="3" id="KW-0378">Hydrolase</keyword>
<dbReference type="PROSITE" id="PS51278">
    <property type="entry name" value="GATASE_TYPE_2"/>
    <property type="match status" value="1"/>
</dbReference>
<dbReference type="InterPro" id="IPR029055">
    <property type="entry name" value="Ntn_hydrolases_N"/>
</dbReference>
<dbReference type="Gene3D" id="3.60.20.10">
    <property type="entry name" value="Glutamine Phosphoribosylpyrophosphate, subunit 1, domain 1"/>
    <property type="match status" value="1"/>
</dbReference>
<gene>
    <name evidence="3" type="ORF">K458DRAFT_320839</name>
</gene>
<dbReference type="SUPFAM" id="SSF56235">
    <property type="entry name" value="N-terminal nucleophile aminohydrolases (Ntn hydrolases)"/>
    <property type="match status" value="1"/>
</dbReference>
<dbReference type="EMBL" id="MU005628">
    <property type="protein sequence ID" value="KAF2676915.1"/>
    <property type="molecule type" value="Genomic_DNA"/>
</dbReference>
<proteinExistence type="predicted"/>
<dbReference type="InterPro" id="IPR026869">
    <property type="entry name" value="EgtC-like"/>
</dbReference>